<dbReference type="Pfam" id="PF13827">
    <property type="entry name" value="DUF4189"/>
    <property type="match status" value="1"/>
</dbReference>
<accession>A0AAX3WIA2</accession>
<name>A0AAX3WIA2_METEX</name>
<feature type="domain" description="DUF4189" evidence="1">
    <location>
        <begin position="31"/>
        <end position="95"/>
    </location>
</feature>
<dbReference type="RefSeq" id="WP_432807192.1">
    <property type="nucleotide sequence ID" value="NZ_CP073633.1"/>
</dbReference>
<evidence type="ECO:0000313" key="3">
    <source>
        <dbReference type="Proteomes" id="UP001223720"/>
    </source>
</evidence>
<dbReference type="EMBL" id="CP073633">
    <property type="protein sequence ID" value="WHQ70504.1"/>
    <property type="molecule type" value="Genomic_DNA"/>
</dbReference>
<dbReference type="AlphaFoldDB" id="A0AAX3WIA2"/>
<gene>
    <name evidence="2" type="ORF">KEC54_02365</name>
</gene>
<reference evidence="2" key="1">
    <citation type="journal article" date="2022" name="Biotechnol. Bioprocess Eng.">
        <title>Pan-genome Analysis Reveals Comparative Genomic Features of Central Metabolic Pathways in Methylorubrum extorquens.</title>
        <authorList>
            <person name="Lee G.M."/>
            <person name="Scott-Nevros Z.K."/>
            <person name="Lee S.-M."/>
            <person name="Kim D."/>
        </authorList>
    </citation>
    <scope>NUCLEOTIDE SEQUENCE</scope>
    <source>
        <strain evidence="2">ATCC 55366</strain>
    </source>
</reference>
<dbReference type="InterPro" id="IPR025240">
    <property type="entry name" value="DUF4189"/>
</dbReference>
<protein>
    <submittedName>
        <fullName evidence="2">DUF4189 domain-containing protein</fullName>
    </submittedName>
</protein>
<proteinExistence type="predicted"/>
<evidence type="ECO:0000259" key="1">
    <source>
        <dbReference type="Pfam" id="PF13827"/>
    </source>
</evidence>
<organism evidence="2 3">
    <name type="scientific">Methylorubrum extorquens</name>
    <name type="common">Methylobacterium dichloromethanicum</name>
    <name type="synonym">Methylobacterium extorquens</name>
    <dbReference type="NCBI Taxonomy" id="408"/>
    <lineage>
        <taxon>Bacteria</taxon>
        <taxon>Pseudomonadati</taxon>
        <taxon>Pseudomonadota</taxon>
        <taxon>Alphaproteobacteria</taxon>
        <taxon>Hyphomicrobiales</taxon>
        <taxon>Methylobacteriaceae</taxon>
        <taxon>Methylorubrum</taxon>
    </lineage>
</organism>
<evidence type="ECO:0000313" key="2">
    <source>
        <dbReference type="EMBL" id="WHQ70504.1"/>
    </source>
</evidence>
<sequence length="113" mass="11701">MACVRRSCTKIPYTAPSAAYLTSNLFNARVSAGAGFSHQSKDEAIENALEQCSISQIRCEIIVTFSSGCAYVTTGQSSTNAGFGAGKSVADAYNRCSSQGITCNPSPIGGCVD</sequence>
<dbReference type="Proteomes" id="UP001223720">
    <property type="component" value="Chromosome"/>
</dbReference>